<evidence type="ECO:0000256" key="5">
    <source>
        <dbReference type="SAM" id="MobiDB-lite"/>
    </source>
</evidence>
<accession>A0A835RGK5</accession>
<protein>
    <recommendedName>
        <fullName evidence="6">RRM domain-containing protein</fullName>
    </recommendedName>
</protein>
<dbReference type="OrthoDB" id="408177at2759"/>
<dbReference type="PANTHER" id="PTHR23139">
    <property type="entry name" value="RNA-BINDING PROTEIN"/>
    <property type="match status" value="1"/>
</dbReference>
<feature type="region of interest" description="Disordered" evidence="5">
    <location>
        <begin position="117"/>
        <end position="354"/>
    </location>
</feature>
<evidence type="ECO:0000256" key="3">
    <source>
        <dbReference type="ARBA" id="ARBA00023187"/>
    </source>
</evidence>
<dbReference type="Gene3D" id="3.30.70.330">
    <property type="match status" value="3"/>
</dbReference>
<organism evidence="7 8">
    <name type="scientific">Vanilla planifolia</name>
    <name type="common">Vanilla</name>
    <dbReference type="NCBI Taxonomy" id="51239"/>
    <lineage>
        <taxon>Eukaryota</taxon>
        <taxon>Viridiplantae</taxon>
        <taxon>Streptophyta</taxon>
        <taxon>Embryophyta</taxon>
        <taxon>Tracheophyta</taxon>
        <taxon>Spermatophyta</taxon>
        <taxon>Magnoliopsida</taxon>
        <taxon>Liliopsida</taxon>
        <taxon>Asparagales</taxon>
        <taxon>Orchidaceae</taxon>
        <taxon>Vanilloideae</taxon>
        <taxon>Vanilleae</taxon>
        <taxon>Vanilla</taxon>
    </lineage>
</organism>
<feature type="compositionally biased region" description="Basic and acidic residues" evidence="5">
    <location>
        <begin position="276"/>
        <end position="292"/>
    </location>
</feature>
<proteinExistence type="predicted"/>
<dbReference type="InterPro" id="IPR000504">
    <property type="entry name" value="RRM_dom"/>
</dbReference>
<dbReference type="SUPFAM" id="SSF54928">
    <property type="entry name" value="RNA-binding domain, RBD"/>
    <property type="match status" value="2"/>
</dbReference>
<evidence type="ECO:0000259" key="6">
    <source>
        <dbReference type="PROSITE" id="PS50102"/>
    </source>
</evidence>
<feature type="compositionally biased region" description="Basic and acidic residues" evidence="5">
    <location>
        <begin position="184"/>
        <end position="227"/>
    </location>
</feature>
<reference evidence="7 8" key="1">
    <citation type="journal article" date="2020" name="Nat. Food">
        <title>A phased Vanilla planifolia genome enables genetic improvement of flavour and production.</title>
        <authorList>
            <person name="Hasing T."/>
            <person name="Tang H."/>
            <person name="Brym M."/>
            <person name="Khazi F."/>
            <person name="Huang T."/>
            <person name="Chambers A.H."/>
        </authorList>
    </citation>
    <scope>NUCLEOTIDE SEQUENCE [LARGE SCALE GENOMIC DNA]</scope>
    <source>
        <tissue evidence="7">Leaf</tissue>
    </source>
</reference>
<dbReference type="SMART" id="SM00360">
    <property type="entry name" value="RRM"/>
    <property type="match status" value="3"/>
</dbReference>
<sequence>MSRTDRNKEGTRRNRHEGTAARTRPFSFEEIMSRRKIKLSLKTGDQDRKTKEFPGNVKYSFDFASSNHGHKIRNALNDNLKDGSENKESTSRRDRDCIERKCADTFDLEADMKMKSIYDRSSRDKQNNDEKYRCRSSKSSKAVESEKIHGKKRSKDLEEKYKYKDFDGKSKRDKKNKGSSHNDYNSKVERGSLKSKKYDSVKLREIKLPERSLHRNDHFEASHEDSRLKRRRSRSLDYDRERGRSASMSPLSIPKRGYGGPDYEESYKTISKKKHSNGDRYRTSADSDRYRASGDGGYSSGHYRNHGSGLGGYSPRKRKTEAVVKTPSPTTRSPERKSATWDQPPPGTSNNGAASMFTAFPLPASKVTEAASSAASATPSAKTQLATSIDSVSVVMNASVESVQLTQATRPLRRLYIENLPSSASEKSVIDCLNDYLLSSCASHMQRTKPCISCTINRDKLQALVEFLTPEDATSALSFDGKTLSGSVLKMRRPKDFVEAASVVTEKSGNLFKTMSDAVMDSPHKIFVGGISEVLSSKMFMEIASAFGILKAYHFDYNNELNGQCAFLEYEDHSITAKACAGLNGLMFGGCMLTAVRAFPDANVEDYTSLPSYAVPPHAIPLLVEFTEVLKLQNVVNEEDLSSLSEIELEETIEDIRIECARFGAVKSVHLVRHGSSMINHMHDACERQDHVFTAIGHESDVDCGNESRDNTNEDKFEVVKELPLQNDVPNLEITEKDEETKEDVMTGAIGSTEELQDADLHANLQTDESNVEDKHDAELAKITDLNPIAKDIADSRGNGDQILDDSFQTPAEQQVLVPQVFEPGSVIVEFRRKEAARKAVHSLHGRCYGDRTVVIEYVPTELYLKRFPK</sequence>
<dbReference type="GO" id="GO:0008380">
    <property type="term" value="P:RNA splicing"/>
    <property type="evidence" value="ECO:0007669"/>
    <property type="project" value="UniProtKB-KW"/>
</dbReference>
<feature type="compositionally biased region" description="Basic and acidic residues" evidence="5">
    <location>
        <begin position="79"/>
        <end position="94"/>
    </location>
</feature>
<dbReference type="InterPro" id="IPR012677">
    <property type="entry name" value="Nucleotide-bd_a/b_plait_sf"/>
</dbReference>
<evidence type="ECO:0000256" key="1">
    <source>
        <dbReference type="ARBA" id="ARBA00022664"/>
    </source>
</evidence>
<dbReference type="PROSITE" id="PS50102">
    <property type="entry name" value="RRM"/>
    <property type="match status" value="1"/>
</dbReference>
<feature type="region of interest" description="Disordered" evidence="5">
    <location>
        <begin position="1"/>
        <end position="25"/>
    </location>
</feature>
<dbReference type="FunFam" id="3.30.70.330:FF:000879">
    <property type="entry name" value="Splicing factor U2af large subunit A"/>
    <property type="match status" value="1"/>
</dbReference>
<evidence type="ECO:0000256" key="4">
    <source>
        <dbReference type="PROSITE-ProRule" id="PRU00176"/>
    </source>
</evidence>
<keyword evidence="2 4" id="KW-0694">RNA-binding</keyword>
<dbReference type="InterPro" id="IPR035979">
    <property type="entry name" value="RBD_domain_sf"/>
</dbReference>
<feature type="compositionally biased region" description="Basic and acidic residues" evidence="5">
    <location>
        <begin position="1"/>
        <end position="19"/>
    </location>
</feature>
<dbReference type="Pfam" id="PF00076">
    <property type="entry name" value="RRM_1"/>
    <property type="match status" value="1"/>
</dbReference>
<dbReference type="EMBL" id="JADCNL010000002">
    <property type="protein sequence ID" value="KAG0491721.1"/>
    <property type="molecule type" value="Genomic_DNA"/>
</dbReference>
<gene>
    <name evidence="7" type="ORF">HPP92_005119</name>
</gene>
<keyword evidence="3" id="KW-0508">mRNA splicing</keyword>
<dbReference type="GO" id="GO:0003723">
    <property type="term" value="F:RNA binding"/>
    <property type="evidence" value="ECO:0007669"/>
    <property type="project" value="UniProtKB-UniRule"/>
</dbReference>
<dbReference type="AlphaFoldDB" id="A0A835RGK5"/>
<comment type="caution">
    <text evidence="7">The sequence shown here is derived from an EMBL/GenBank/DDBJ whole genome shotgun (WGS) entry which is preliminary data.</text>
</comment>
<evidence type="ECO:0000256" key="2">
    <source>
        <dbReference type="ARBA" id="ARBA00022884"/>
    </source>
</evidence>
<evidence type="ECO:0000313" key="8">
    <source>
        <dbReference type="Proteomes" id="UP000636800"/>
    </source>
</evidence>
<dbReference type="Proteomes" id="UP000636800">
    <property type="component" value="Chromosome 2"/>
</dbReference>
<feature type="compositionally biased region" description="Basic and acidic residues" evidence="5">
    <location>
        <begin position="234"/>
        <end position="244"/>
    </location>
</feature>
<dbReference type="GO" id="GO:0006397">
    <property type="term" value="P:mRNA processing"/>
    <property type="evidence" value="ECO:0007669"/>
    <property type="project" value="UniProtKB-KW"/>
</dbReference>
<keyword evidence="1" id="KW-0507">mRNA processing</keyword>
<evidence type="ECO:0000313" key="7">
    <source>
        <dbReference type="EMBL" id="KAG0491721.1"/>
    </source>
</evidence>
<feature type="compositionally biased region" description="Basic and acidic residues" evidence="5">
    <location>
        <begin position="117"/>
        <end position="133"/>
    </location>
</feature>
<feature type="region of interest" description="Disordered" evidence="5">
    <location>
        <begin position="75"/>
        <end position="94"/>
    </location>
</feature>
<feature type="compositionally biased region" description="Basic and acidic residues" evidence="5">
    <location>
        <begin position="155"/>
        <end position="170"/>
    </location>
</feature>
<name>A0A835RGK5_VANPL</name>
<feature type="domain" description="RRM" evidence="6">
    <location>
        <begin position="413"/>
        <end position="496"/>
    </location>
</feature>
<keyword evidence="8" id="KW-1185">Reference proteome</keyword>